<gene>
    <name evidence="2" type="ORF">Pan161_61410</name>
</gene>
<feature type="transmembrane region" description="Helical" evidence="1">
    <location>
        <begin position="13"/>
        <end position="32"/>
    </location>
</feature>
<feature type="transmembrane region" description="Helical" evidence="1">
    <location>
        <begin position="44"/>
        <end position="65"/>
    </location>
</feature>
<feature type="transmembrane region" description="Helical" evidence="1">
    <location>
        <begin position="191"/>
        <end position="215"/>
    </location>
</feature>
<dbReference type="EMBL" id="CP036343">
    <property type="protein sequence ID" value="QDT94445.1"/>
    <property type="molecule type" value="Genomic_DNA"/>
</dbReference>
<evidence type="ECO:0000313" key="3">
    <source>
        <dbReference type="Proteomes" id="UP000316855"/>
    </source>
</evidence>
<dbReference type="KEGG" id="gax:Pan161_61410"/>
<feature type="transmembrane region" description="Helical" evidence="1">
    <location>
        <begin position="95"/>
        <end position="114"/>
    </location>
</feature>
<name>A0A517VN67_9PLAN</name>
<feature type="transmembrane region" description="Helical" evidence="1">
    <location>
        <begin position="166"/>
        <end position="184"/>
    </location>
</feature>
<protein>
    <recommendedName>
        <fullName evidence="4">NADH:quinone oxidoreductase/Mrp antiporter membrane subunit domain-containing protein</fullName>
    </recommendedName>
</protein>
<reference evidence="2 3" key="1">
    <citation type="submission" date="2019-02" db="EMBL/GenBank/DDBJ databases">
        <title>Deep-cultivation of Planctomycetes and their phenomic and genomic characterization uncovers novel biology.</title>
        <authorList>
            <person name="Wiegand S."/>
            <person name="Jogler M."/>
            <person name="Boedeker C."/>
            <person name="Pinto D."/>
            <person name="Vollmers J."/>
            <person name="Rivas-Marin E."/>
            <person name="Kohn T."/>
            <person name="Peeters S.H."/>
            <person name="Heuer A."/>
            <person name="Rast P."/>
            <person name="Oberbeckmann S."/>
            <person name="Bunk B."/>
            <person name="Jeske O."/>
            <person name="Meyerdierks A."/>
            <person name="Storesund J.E."/>
            <person name="Kallscheuer N."/>
            <person name="Luecker S."/>
            <person name="Lage O.M."/>
            <person name="Pohl T."/>
            <person name="Merkel B.J."/>
            <person name="Hornburger P."/>
            <person name="Mueller R.-W."/>
            <person name="Bruemmer F."/>
            <person name="Labrenz M."/>
            <person name="Spormann A.M."/>
            <person name="Op den Camp H."/>
            <person name="Overmann J."/>
            <person name="Amann R."/>
            <person name="Jetten M.S.M."/>
            <person name="Mascher T."/>
            <person name="Medema M.H."/>
            <person name="Devos D.P."/>
            <person name="Kaster A.-K."/>
            <person name="Ovreas L."/>
            <person name="Rohde M."/>
            <person name="Galperin M.Y."/>
            <person name="Jogler C."/>
        </authorList>
    </citation>
    <scope>NUCLEOTIDE SEQUENCE [LARGE SCALE GENOMIC DNA]</scope>
    <source>
        <strain evidence="2 3">Pan161</strain>
    </source>
</reference>
<keyword evidence="3" id="KW-1185">Reference proteome</keyword>
<feature type="transmembrane region" description="Helical" evidence="1">
    <location>
        <begin position="276"/>
        <end position="299"/>
    </location>
</feature>
<dbReference type="Proteomes" id="UP000316855">
    <property type="component" value="Chromosome"/>
</dbReference>
<evidence type="ECO:0000313" key="2">
    <source>
        <dbReference type="EMBL" id="QDT94445.1"/>
    </source>
</evidence>
<proteinExistence type="predicted"/>
<accession>A0A517VN67</accession>
<evidence type="ECO:0008006" key="4">
    <source>
        <dbReference type="Google" id="ProtNLM"/>
    </source>
</evidence>
<feature type="transmembrane region" description="Helical" evidence="1">
    <location>
        <begin position="238"/>
        <end position="255"/>
    </location>
</feature>
<feature type="transmembrane region" description="Helical" evidence="1">
    <location>
        <begin position="368"/>
        <end position="388"/>
    </location>
</feature>
<feature type="transmembrane region" description="Helical" evidence="1">
    <location>
        <begin position="326"/>
        <end position="348"/>
    </location>
</feature>
<keyword evidence="1" id="KW-0472">Membrane</keyword>
<keyword evidence="1" id="KW-0812">Transmembrane</keyword>
<feature type="transmembrane region" description="Helical" evidence="1">
    <location>
        <begin position="135"/>
        <end position="160"/>
    </location>
</feature>
<dbReference type="AlphaFoldDB" id="A0A517VN67"/>
<evidence type="ECO:0000256" key="1">
    <source>
        <dbReference type="SAM" id="Phobius"/>
    </source>
</evidence>
<sequence>MIPETKYRMVNDLYFLVICFELVLYLNSMLLIRGVRGIVRQAAFLQLLKSTLPLTIILLTGVVLLSTAADSSDLGVIQKNLETSGLKQASSLNDYSVMLGLILIISGAVFRVGLLPIHFQNRLLLKETSHFQAMLATLFPVAAGLFFLVLVVSQVMVVNLSSVEQLLYFLSLIILASSAGLLLVEKEWKGILHLIIIQSAGVFLALFSAVCWKWRHESFSDEPVSIQQAMRAFTPELLLIWLAVFGLACFLDGVGRRRSALVYPEQLQGFLIDQRLLGSAAVVLLALLMGIPGSAVFIMNWQAVLSLFEIHQEASKGAMAIVHTGYLGLNIVLIFSSTLVAFTCAKLILQICFAKPLTRYRQRPHRGLVLICYGCVIGALLFSLQSMVGF</sequence>
<organism evidence="2 3">
    <name type="scientific">Gimesia algae</name>
    <dbReference type="NCBI Taxonomy" id="2527971"/>
    <lineage>
        <taxon>Bacteria</taxon>
        <taxon>Pseudomonadati</taxon>
        <taxon>Planctomycetota</taxon>
        <taxon>Planctomycetia</taxon>
        <taxon>Planctomycetales</taxon>
        <taxon>Planctomycetaceae</taxon>
        <taxon>Gimesia</taxon>
    </lineage>
</organism>
<keyword evidence="1" id="KW-1133">Transmembrane helix</keyword>